<dbReference type="InterPro" id="IPR050482">
    <property type="entry name" value="Sensor_HK_TwoCompSys"/>
</dbReference>
<sequence length="177" mass="18199">MAGFSLVNEGGRAALLDLLSLSLILAVPVLWAAEPRTAPGRLDQLAPLLDSARASGLRMELVDERPAGQAAAGVELAAYRIVQEALTNAAEHAPGGAVRLHLRHDEGRLVIEMTNDLAAAPPEAGGTGAGLLGLRGRAQAVGGSLTAGREDRAWRLRTELPLDAPGTGPVAAAGENR</sequence>
<dbReference type="GO" id="GO:0000160">
    <property type="term" value="P:phosphorelay signal transduction system"/>
    <property type="evidence" value="ECO:0007669"/>
    <property type="project" value="UniProtKB-KW"/>
</dbReference>
<gene>
    <name evidence="7" type="ORF">PA7_08890</name>
</gene>
<dbReference type="RefSeq" id="WP_028929610.1">
    <property type="nucleotide sequence ID" value="NZ_AUII01000005.1"/>
</dbReference>
<proteinExistence type="predicted"/>
<dbReference type="Proteomes" id="UP000321328">
    <property type="component" value="Unassembled WGS sequence"/>
</dbReference>
<evidence type="ECO:0000256" key="4">
    <source>
        <dbReference type="ARBA" id="ARBA00022777"/>
    </source>
</evidence>
<dbReference type="InterPro" id="IPR003594">
    <property type="entry name" value="HATPase_dom"/>
</dbReference>
<dbReference type="OrthoDB" id="227596at2"/>
<comment type="caution">
    <text evidence="7">The sequence shown here is derived from an EMBL/GenBank/DDBJ whole genome shotgun (WGS) entry which is preliminary data.</text>
</comment>
<reference evidence="7 8" key="1">
    <citation type="submission" date="2019-07" db="EMBL/GenBank/DDBJ databases">
        <title>Whole genome shotgun sequence of Pseudonocardia asaccharolytica NBRC 16224.</title>
        <authorList>
            <person name="Hosoyama A."/>
            <person name="Uohara A."/>
            <person name="Ohji S."/>
            <person name="Ichikawa N."/>
        </authorList>
    </citation>
    <scope>NUCLEOTIDE SEQUENCE [LARGE SCALE GENOMIC DNA]</scope>
    <source>
        <strain evidence="7 8">NBRC 16224</strain>
    </source>
</reference>
<dbReference type="SUPFAM" id="SSF55874">
    <property type="entry name" value="ATPase domain of HSP90 chaperone/DNA topoisomerase II/histidine kinase"/>
    <property type="match status" value="1"/>
</dbReference>
<feature type="domain" description="Histidine kinase/HSP90-like ATPase" evidence="6">
    <location>
        <begin position="74"/>
        <end position="161"/>
    </location>
</feature>
<comment type="catalytic activity">
    <reaction evidence="1">
        <text>ATP + protein L-histidine = ADP + protein N-phospho-L-histidine.</text>
        <dbReference type="EC" id="2.7.13.3"/>
    </reaction>
</comment>
<protein>
    <recommendedName>
        <fullName evidence="2">histidine kinase</fullName>
        <ecNumber evidence="2">2.7.13.3</ecNumber>
    </recommendedName>
</protein>
<evidence type="ECO:0000313" key="7">
    <source>
        <dbReference type="EMBL" id="GEL17052.1"/>
    </source>
</evidence>
<keyword evidence="4" id="KW-0418">Kinase</keyword>
<evidence type="ECO:0000256" key="2">
    <source>
        <dbReference type="ARBA" id="ARBA00012438"/>
    </source>
</evidence>
<dbReference type="PANTHER" id="PTHR24421:SF10">
    <property type="entry name" value="NITRATE_NITRITE SENSOR PROTEIN NARQ"/>
    <property type="match status" value="1"/>
</dbReference>
<dbReference type="STRING" id="1123024.GCA_000423625_01631"/>
<organism evidence="7 8">
    <name type="scientific">Pseudonocardia asaccharolytica DSM 44247 = NBRC 16224</name>
    <dbReference type="NCBI Taxonomy" id="1123024"/>
    <lineage>
        <taxon>Bacteria</taxon>
        <taxon>Bacillati</taxon>
        <taxon>Actinomycetota</taxon>
        <taxon>Actinomycetes</taxon>
        <taxon>Pseudonocardiales</taxon>
        <taxon>Pseudonocardiaceae</taxon>
        <taxon>Pseudonocardia</taxon>
    </lineage>
</organism>
<evidence type="ECO:0000256" key="1">
    <source>
        <dbReference type="ARBA" id="ARBA00000085"/>
    </source>
</evidence>
<dbReference type="GO" id="GO:0004673">
    <property type="term" value="F:protein histidine kinase activity"/>
    <property type="evidence" value="ECO:0007669"/>
    <property type="project" value="UniProtKB-EC"/>
</dbReference>
<accession>A0A511CWX7</accession>
<dbReference type="Pfam" id="PF02518">
    <property type="entry name" value="HATPase_c"/>
    <property type="match status" value="1"/>
</dbReference>
<dbReference type="PANTHER" id="PTHR24421">
    <property type="entry name" value="NITRATE/NITRITE SENSOR PROTEIN NARX-RELATED"/>
    <property type="match status" value="1"/>
</dbReference>
<dbReference type="InterPro" id="IPR036890">
    <property type="entry name" value="HATPase_C_sf"/>
</dbReference>
<dbReference type="EC" id="2.7.13.3" evidence="2"/>
<evidence type="ECO:0000256" key="5">
    <source>
        <dbReference type="ARBA" id="ARBA00023012"/>
    </source>
</evidence>
<dbReference type="AlphaFoldDB" id="A0A511CWX7"/>
<dbReference type="EMBL" id="BJVI01000005">
    <property type="protein sequence ID" value="GEL17052.1"/>
    <property type="molecule type" value="Genomic_DNA"/>
</dbReference>
<evidence type="ECO:0000256" key="3">
    <source>
        <dbReference type="ARBA" id="ARBA00022679"/>
    </source>
</evidence>
<evidence type="ECO:0000313" key="8">
    <source>
        <dbReference type="Proteomes" id="UP000321328"/>
    </source>
</evidence>
<keyword evidence="3" id="KW-0808">Transferase</keyword>
<keyword evidence="8" id="KW-1185">Reference proteome</keyword>
<keyword evidence="5" id="KW-0902">Two-component regulatory system</keyword>
<dbReference type="Gene3D" id="3.30.565.10">
    <property type="entry name" value="Histidine kinase-like ATPase, C-terminal domain"/>
    <property type="match status" value="1"/>
</dbReference>
<name>A0A511CWX7_9PSEU</name>
<evidence type="ECO:0000259" key="6">
    <source>
        <dbReference type="Pfam" id="PF02518"/>
    </source>
</evidence>